<accession>A0A160KQ15</accession>
<keyword evidence="3" id="KW-1185">Reference proteome</keyword>
<proteinExistence type="predicted"/>
<gene>
    <name evidence="2" type="ORF">A6122_0095</name>
</gene>
<dbReference type="RefSeq" id="WP_068250252.1">
    <property type="nucleotide sequence ID" value="NZ_CP015515.1"/>
</dbReference>
<dbReference type="KEGG" id="rtn:A6122_0095"/>
<evidence type="ECO:0000259" key="1">
    <source>
        <dbReference type="PROSITE" id="PS50075"/>
    </source>
</evidence>
<dbReference type="AlphaFoldDB" id="A0A160KQ15"/>
<sequence>MTNLTPNGTEVEAAIIVMLRDDLYVEEEFGVDDSLRDDLGLDSLGFVELRSACEKKFGIAITESDFDSTNFGTVRNLAMLVARNVRALSA</sequence>
<dbReference type="OrthoDB" id="3395095at2"/>
<evidence type="ECO:0000313" key="3">
    <source>
        <dbReference type="Proteomes" id="UP000077071"/>
    </source>
</evidence>
<name>A0A160KQ15_9MICO</name>
<dbReference type="STRING" id="33888.A6122_0095"/>
<feature type="domain" description="Carrier" evidence="1">
    <location>
        <begin position="6"/>
        <end position="85"/>
    </location>
</feature>
<dbReference type="EMBL" id="CP015515">
    <property type="protein sequence ID" value="AND15264.1"/>
    <property type="molecule type" value="Genomic_DNA"/>
</dbReference>
<protein>
    <submittedName>
        <fullName evidence="2">Coronafacic acid synthetase</fullName>
    </submittedName>
</protein>
<evidence type="ECO:0000313" key="2">
    <source>
        <dbReference type="EMBL" id="AND15264.1"/>
    </source>
</evidence>
<dbReference type="InterPro" id="IPR009081">
    <property type="entry name" value="PP-bd_ACP"/>
</dbReference>
<dbReference type="InterPro" id="IPR036736">
    <property type="entry name" value="ACP-like_sf"/>
</dbReference>
<dbReference type="Gene3D" id="1.10.1200.10">
    <property type="entry name" value="ACP-like"/>
    <property type="match status" value="1"/>
</dbReference>
<dbReference type="Proteomes" id="UP000077071">
    <property type="component" value="Chromosome"/>
</dbReference>
<dbReference type="SUPFAM" id="SSF47336">
    <property type="entry name" value="ACP-like"/>
    <property type="match status" value="1"/>
</dbReference>
<dbReference type="PROSITE" id="PS50075">
    <property type="entry name" value="CARRIER"/>
    <property type="match status" value="1"/>
</dbReference>
<dbReference type="PATRIC" id="fig|33888.3.peg.113"/>
<reference evidence="2 3" key="1">
    <citation type="submission" date="2016-05" db="EMBL/GenBank/DDBJ databases">
        <title>Complete genome sequence of Rathayibacter tritici NCPPB 1953.</title>
        <authorList>
            <person name="Park J."/>
            <person name="Lee H.-H."/>
            <person name="Lee S.-W."/>
            <person name="Seo Y.-S."/>
        </authorList>
    </citation>
    <scope>NUCLEOTIDE SEQUENCE [LARGE SCALE GENOMIC DNA]</scope>
    <source>
        <strain evidence="2 3">NCPPB 1953</strain>
    </source>
</reference>
<dbReference type="Pfam" id="PF00550">
    <property type="entry name" value="PP-binding"/>
    <property type="match status" value="1"/>
</dbReference>
<organism evidence="2 3">
    <name type="scientific">Rathayibacter tritici</name>
    <dbReference type="NCBI Taxonomy" id="33888"/>
    <lineage>
        <taxon>Bacteria</taxon>
        <taxon>Bacillati</taxon>
        <taxon>Actinomycetota</taxon>
        <taxon>Actinomycetes</taxon>
        <taxon>Micrococcales</taxon>
        <taxon>Microbacteriaceae</taxon>
        <taxon>Rathayibacter</taxon>
    </lineage>
</organism>